<evidence type="ECO:0000256" key="3">
    <source>
        <dbReference type="ARBA" id="ARBA00022989"/>
    </source>
</evidence>
<dbReference type="PANTHER" id="PTHR10846:SF8">
    <property type="entry name" value="INNER MEMBRANE PROTEIN YRBG"/>
    <property type="match status" value="1"/>
</dbReference>
<dbReference type="GO" id="GO:0006874">
    <property type="term" value="P:intracellular calcium ion homeostasis"/>
    <property type="evidence" value="ECO:0007669"/>
    <property type="project" value="TreeGrafter"/>
</dbReference>
<organism evidence="7 8">
    <name type="scientific">Hornefia porci</name>
    <dbReference type="NCBI Taxonomy" id="2652292"/>
    <lineage>
        <taxon>Bacteria</taxon>
        <taxon>Bacillati</taxon>
        <taxon>Bacillota</taxon>
        <taxon>Clostridia</taxon>
        <taxon>Peptostreptococcales</taxon>
        <taxon>Anaerovoracaceae</taxon>
        <taxon>Hornefia</taxon>
    </lineage>
</organism>
<dbReference type="GO" id="GO:0005886">
    <property type="term" value="C:plasma membrane"/>
    <property type="evidence" value="ECO:0007669"/>
    <property type="project" value="TreeGrafter"/>
</dbReference>
<feature type="transmembrane region" description="Helical" evidence="5">
    <location>
        <begin position="80"/>
        <end position="98"/>
    </location>
</feature>
<dbReference type="Proteomes" id="UP000187404">
    <property type="component" value="Unassembled WGS sequence"/>
</dbReference>
<feature type="transmembrane region" description="Helical" evidence="5">
    <location>
        <begin position="273"/>
        <end position="293"/>
    </location>
</feature>
<feature type="transmembrane region" description="Helical" evidence="5">
    <location>
        <begin position="131"/>
        <end position="151"/>
    </location>
</feature>
<evidence type="ECO:0000256" key="1">
    <source>
        <dbReference type="ARBA" id="ARBA00004141"/>
    </source>
</evidence>
<accession>A0A1Q9JJ52</accession>
<evidence type="ECO:0000313" key="7">
    <source>
        <dbReference type="EMBL" id="OLR56185.1"/>
    </source>
</evidence>
<dbReference type="GO" id="GO:0008273">
    <property type="term" value="F:calcium, potassium:sodium antiporter activity"/>
    <property type="evidence" value="ECO:0007669"/>
    <property type="project" value="TreeGrafter"/>
</dbReference>
<comment type="caution">
    <text evidence="7">The sequence shown here is derived from an EMBL/GenBank/DDBJ whole genome shotgun (WGS) entry which is preliminary data.</text>
</comment>
<dbReference type="InterPro" id="IPR004481">
    <property type="entry name" value="K/Na/Ca-exchanger"/>
</dbReference>
<keyword evidence="2 5" id="KW-0812">Transmembrane</keyword>
<feature type="transmembrane region" description="Helical" evidence="5">
    <location>
        <begin position="244"/>
        <end position="267"/>
    </location>
</feature>
<feature type="transmembrane region" description="Helical" evidence="5">
    <location>
        <begin position="37"/>
        <end position="60"/>
    </location>
</feature>
<evidence type="ECO:0000259" key="6">
    <source>
        <dbReference type="Pfam" id="PF01699"/>
    </source>
</evidence>
<name>A0A1Q9JJ52_9FIRM</name>
<keyword evidence="4 5" id="KW-0472">Membrane</keyword>
<evidence type="ECO:0000256" key="4">
    <source>
        <dbReference type="ARBA" id="ARBA00023136"/>
    </source>
</evidence>
<protein>
    <submittedName>
        <fullName evidence="7">Sodium:proton exchanger</fullName>
    </submittedName>
</protein>
<dbReference type="GO" id="GO:0005262">
    <property type="term" value="F:calcium channel activity"/>
    <property type="evidence" value="ECO:0007669"/>
    <property type="project" value="TreeGrafter"/>
</dbReference>
<feature type="transmembrane region" description="Helical" evidence="5">
    <location>
        <begin position="214"/>
        <end position="232"/>
    </location>
</feature>
<evidence type="ECO:0000256" key="5">
    <source>
        <dbReference type="SAM" id="Phobius"/>
    </source>
</evidence>
<dbReference type="NCBIfam" id="TIGR00367">
    <property type="entry name" value="calcium/sodium antiporter"/>
    <property type="match status" value="1"/>
</dbReference>
<evidence type="ECO:0000313" key="8">
    <source>
        <dbReference type="Proteomes" id="UP000187404"/>
    </source>
</evidence>
<dbReference type="AlphaFoldDB" id="A0A1Q9JJ52"/>
<feature type="transmembrane region" description="Helical" evidence="5">
    <location>
        <begin position="172"/>
        <end position="194"/>
    </location>
</feature>
<reference evidence="7 8" key="1">
    <citation type="journal article" date="2016" name="Appl. Environ. Microbiol.">
        <title>Function and Phylogeny of Bacterial Butyryl Coenzyme A:Acetate Transferases and Their Diversity in the Proximal Colon of Swine.</title>
        <authorList>
            <person name="Trachsel J."/>
            <person name="Bayles D.O."/>
            <person name="Looft T."/>
            <person name="Levine U.Y."/>
            <person name="Allen H.K."/>
        </authorList>
    </citation>
    <scope>NUCLEOTIDE SEQUENCE [LARGE SCALE GENOMIC DNA]</scope>
    <source>
        <strain evidence="7 8">68-3-10</strain>
    </source>
</reference>
<gene>
    <name evidence="7" type="ORF">BHK98_08960</name>
</gene>
<dbReference type="OrthoDB" id="9794225at2"/>
<feature type="domain" description="Sodium/calcium exchanger membrane region" evidence="6">
    <location>
        <begin position="180"/>
        <end position="320"/>
    </location>
</feature>
<feature type="transmembrane region" description="Helical" evidence="5">
    <location>
        <begin position="305"/>
        <end position="321"/>
    </location>
</feature>
<dbReference type="Pfam" id="PF01699">
    <property type="entry name" value="Na_Ca_ex"/>
    <property type="match status" value="2"/>
</dbReference>
<dbReference type="Gene3D" id="1.20.1420.30">
    <property type="entry name" value="NCX, central ion-binding region"/>
    <property type="match status" value="1"/>
</dbReference>
<dbReference type="InterPro" id="IPR004837">
    <property type="entry name" value="NaCa_Exmemb"/>
</dbReference>
<feature type="transmembrane region" description="Helical" evidence="5">
    <location>
        <begin position="6"/>
        <end position="25"/>
    </location>
</feature>
<proteinExistence type="predicted"/>
<evidence type="ECO:0000256" key="2">
    <source>
        <dbReference type="ARBA" id="ARBA00022692"/>
    </source>
</evidence>
<sequence length="323" mass="34652">MEMLINTGILILGFVLLIKGADFFVDGSSSIAKTLLIPPLVIGLTIVAMGTSLPELSVSVVSSLQGNNELSVSNVTGSNLFNLVVVLGASALILPLNVDDRVLRRDFPISILCTAGLMIMCYKGMCIGRFAGTVLCAAFVLYIIYTVRAATKSRKARLSQHDDEFQEAAQEYRILPMWQSVLYVAGGAVAVKFGGDFVVDSASYIAKSFGLSETLIGLTIVACGTSLPELVTSIQATRKGELDLAIGNVIGSNIFNILFILGVAAFLSPIAIVTANLVDMGVLIVVSLIVWGFCSTKKSLSRREGVFMLIMYTIYLVYIILRK</sequence>
<dbReference type="STRING" id="1261640.BHK98_08960"/>
<feature type="domain" description="Sodium/calcium exchanger membrane region" evidence="6">
    <location>
        <begin position="7"/>
        <end position="146"/>
    </location>
</feature>
<keyword evidence="3 5" id="KW-1133">Transmembrane helix</keyword>
<keyword evidence="8" id="KW-1185">Reference proteome</keyword>
<dbReference type="PANTHER" id="PTHR10846">
    <property type="entry name" value="SODIUM/POTASSIUM/CALCIUM EXCHANGER"/>
    <property type="match status" value="1"/>
</dbReference>
<dbReference type="InterPro" id="IPR044880">
    <property type="entry name" value="NCX_ion-bd_dom_sf"/>
</dbReference>
<comment type="subcellular location">
    <subcellularLocation>
        <location evidence="1">Membrane</location>
        <topology evidence="1">Multi-pass membrane protein</topology>
    </subcellularLocation>
</comment>
<dbReference type="EMBL" id="MJIE01000001">
    <property type="protein sequence ID" value="OLR56185.1"/>
    <property type="molecule type" value="Genomic_DNA"/>
</dbReference>